<organism evidence="1 2">
    <name type="scientific">Massilia norwichensis</name>
    <dbReference type="NCBI Taxonomy" id="1442366"/>
    <lineage>
        <taxon>Bacteria</taxon>
        <taxon>Pseudomonadati</taxon>
        <taxon>Pseudomonadota</taxon>
        <taxon>Betaproteobacteria</taxon>
        <taxon>Burkholderiales</taxon>
        <taxon>Oxalobacteraceae</taxon>
        <taxon>Telluria group</taxon>
        <taxon>Massilia</taxon>
    </lineage>
</organism>
<protein>
    <submittedName>
        <fullName evidence="1">Uncharacterized protein</fullName>
    </submittedName>
</protein>
<name>A0ABT2A388_9BURK</name>
<reference evidence="1 2" key="1">
    <citation type="submission" date="2022-08" db="EMBL/GenBank/DDBJ databases">
        <title>Reclassification of Massilia species as members of the genera Telluria, Duganella, Pseudoduganella, Mokoshia gen. nov. and Zemynaea gen. nov. using orthogonal and non-orthogonal genome-based approaches.</title>
        <authorList>
            <person name="Bowman J.P."/>
        </authorList>
    </citation>
    <scope>NUCLEOTIDE SEQUENCE [LARGE SCALE GENOMIC DNA]</scope>
    <source>
        <strain evidence="1 2">LMG 28164</strain>
    </source>
</reference>
<gene>
    <name evidence="1" type="ORF">NX782_05530</name>
</gene>
<comment type="caution">
    <text evidence="1">The sequence shown here is derived from an EMBL/GenBank/DDBJ whole genome shotgun (WGS) entry which is preliminary data.</text>
</comment>
<proteinExistence type="predicted"/>
<keyword evidence="2" id="KW-1185">Reference proteome</keyword>
<sequence>MKRIDEIFASLAFALSVTLMAGVLGTGVYANAAASEAVGYSALLHAMASKGAQQ</sequence>
<dbReference type="EMBL" id="JANUGX010000004">
    <property type="protein sequence ID" value="MCS0588659.1"/>
    <property type="molecule type" value="Genomic_DNA"/>
</dbReference>
<dbReference type="Proteomes" id="UP001205560">
    <property type="component" value="Unassembled WGS sequence"/>
</dbReference>
<evidence type="ECO:0000313" key="2">
    <source>
        <dbReference type="Proteomes" id="UP001205560"/>
    </source>
</evidence>
<evidence type="ECO:0000313" key="1">
    <source>
        <dbReference type="EMBL" id="MCS0588659.1"/>
    </source>
</evidence>
<accession>A0ABT2A388</accession>
<dbReference type="RefSeq" id="WP_258844412.1">
    <property type="nucleotide sequence ID" value="NZ_JANUGX010000004.1"/>
</dbReference>